<dbReference type="EMBL" id="SWLE01000022">
    <property type="protein sequence ID" value="TNM84655.1"/>
    <property type="molecule type" value="Genomic_DNA"/>
</dbReference>
<reference evidence="3 4" key="1">
    <citation type="submission" date="2019-04" db="EMBL/GenBank/DDBJ databases">
        <title>The sequence and de novo assembly of Takifugu bimaculatus genome using PacBio and Hi-C technologies.</title>
        <authorList>
            <person name="Xu P."/>
            <person name="Liu B."/>
            <person name="Zhou Z."/>
        </authorList>
    </citation>
    <scope>NUCLEOTIDE SEQUENCE [LARGE SCALE GENOMIC DNA]</scope>
    <source>
        <strain evidence="3">TB-2018</strain>
        <tissue evidence="3">Muscle</tissue>
    </source>
</reference>
<comment type="caution">
    <text evidence="3">The sequence shown here is derived from an EMBL/GenBank/DDBJ whole genome shotgun (WGS) entry which is preliminary data.</text>
</comment>
<evidence type="ECO:0000313" key="3">
    <source>
        <dbReference type="EMBL" id="TNM84655.1"/>
    </source>
</evidence>
<feature type="compositionally biased region" description="Acidic residues" evidence="2">
    <location>
        <begin position="233"/>
        <end position="242"/>
    </location>
</feature>
<dbReference type="PANTHER" id="PTHR21292:SF18">
    <property type="entry name" value="TUMOR NECROSIS FACTOR ALPHA-INDUCED PROTEIN 2"/>
    <property type="match status" value="1"/>
</dbReference>
<comment type="similarity">
    <text evidence="1">Belongs to the SEC6 family.</text>
</comment>
<dbReference type="Proteomes" id="UP000516260">
    <property type="component" value="Chromosome 9"/>
</dbReference>
<name>A0A4Z2AYE5_9TELE</name>
<dbReference type="AlphaFoldDB" id="A0A4Z2AYE5"/>
<evidence type="ECO:0000256" key="2">
    <source>
        <dbReference type="SAM" id="MobiDB-lite"/>
    </source>
</evidence>
<feature type="region of interest" description="Disordered" evidence="2">
    <location>
        <begin position="84"/>
        <end position="115"/>
    </location>
</feature>
<evidence type="ECO:0000313" key="4">
    <source>
        <dbReference type="Proteomes" id="UP000516260"/>
    </source>
</evidence>
<dbReference type="Pfam" id="PF06046">
    <property type="entry name" value="Sec6"/>
    <property type="match status" value="1"/>
</dbReference>
<proteinExistence type="inferred from homology"/>
<dbReference type="GO" id="GO:0000149">
    <property type="term" value="F:SNARE binding"/>
    <property type="evidence" value="ECO:0007669"/>
    <property type="project" value="TreeGrafter"/>
</dbReference>
<dbReference type="InterPro" id="IPR042532">
    <property type="entry name" value="EXOC3/Sec6_C"/>
</dbReference>
<dbReference type="Gene3D" id="1.10.357.70">
    <property type="entry name" value="Exocyst complex component Sec6, C-terminal domain"/>
    <property type="match status" value="1"/>
</dbReference>
<protein>
    <recommendedName>
        <fullName evidence="5">Exocyst complex component Sec6</fullName>
    </recommendedName>
</protein>
<feature type="region of interest" description="Disordered" evidence="2">
    <location>
        <begin position="224"/>
        <end position="244"/>
    </location>
</feature>
<evidence type="ECO:0008006" key="5">
    <source>
        <dbReference type="Google" id="ProtNLM"/>
    </source>
</evidence>
<dbReference type="GO" id="GO:0000145">
    <property type="term" value="C:exocyst"/>
    <property type="evidence" value="ECO:0007669"/>
    <property type="project" value="InterPro"/>
</dbReference>
<dbReference type="FunFam" id="1.10.357.70:FF:000003">
    <property type="entry name" value="exocyst complex component 3-like protein 2"/>
    <property type="match status" value="1"/>
</dbReference>
<dbReference type="GO" id="GO:0051601">
    <property type="term" value="P:exocyst localization"/>
    <property type="evidence" value="ECO:0007669"/>
    <property type="project" value="TreeGrafter"/>
</dbReference>
<dbReference type="InterPro" id="IPR010326">
    <property type="entry name" value="EXOC3/Sec6"/>
</dbReference>
<dbReference type="GO" id="GO:0006887">
    <property type="term" value="P:exocytosis"/>
    <property type="evidence" value="ECO:0007669"/>
    <property type="project" value="InterPro"/>
</dbReference>
<accession>A0A4Z2AYE5</accession>
<sequence length="933" mass="106562">MPILKKLPGRSKSCHEFPRVTGELILPRLDLDLRDLNHLNDLKELNDLKDLNKNPFEDVDLEDDARNGGDVGLIMGEVRSNLHLRSSRDDEEEENELNAEKRGTGNPKGKPLKNTLGRICGVSPLKTLGKLGKGLRISGRNVWGNNSPHYRPGDSNSLPPERERMTGLRRGSEGIMTLLRFPGRRKEERSDSLPGGNLNMDAELENCRRPSLFKMVSLGKLKRESLSDKMSQETEDEKEEEEAVVKTKDPLSVLEILQLVNHRDLLLADTHIQELERECELLSFLPTTATATFTPPHSPSIPLGVSSLVSSSIDDSLSSNATLDSSRRKAKDVELLYEALQREMWDVVRESLRQPSAGPNLGLVVLVIQQEEHADAACALRLETNPKREGQQVWASQRPRHLKMKWRQAVAEAADWSLPHQVDTQAGQLASYLERLRSRMVDDLDAARKNAVSIYPEEFAAFQVYVESYHKAVAKRLRTITSGPLQITDVYALLDWFFNIYNRDVLGTICTASPINYETLEPILPQQTVDRLEEDCISIVREKVTIELTQILEEEERRWAQTLHIEDYQSHLARSVIQRLKVDLDRSTAVNQFLGARVARCSLTGLANFLYSFQRKVEMFHNTQAEFGDRGEGYVSRTIALVNCCPPLSSLVEHCRQCDPQGSEDSAQRANSSLDRIVNQSVRVLTERLFEHIRPFFDKLIKRKWLNNTESFEAIEASIKQHFKKFTRMDCPPYQTLVGEVHRRVLVEYVRAIMRGRIMCTSSKMRKRMAFRMQEEAKQLKGLFKDLESSSSWLDSVLCHMADIILLEDTPSIQMEVAILVKEFPDIRKKHVSTLLNVRGMMRQAERQEILNIVKDFECSSAPMCRDRALFSDIPITSEVHCVSLGLRRLAMTVSNWFSEHRPRRNHKIRNVGTAKLVENQNVEDINKIHREE</sequence>
<dbReference type="PANTHER" id="PTHR21292">
    <property type="entry name" value="EXOCYST COMPLEX COMPONENT SEC6-RELATED"/>
    <property type="match status" value="1"/>
</dbReference>
<keyword evidence="4" id="KW-1185">Reference proteome</keyword>
<organism evidence="3 4">
    <name type="scientific">Takifugu bimaculatus</name>
    <dbReference type="NCBI Taxonomy" id="433685"/>
    <lineage>
        <taxon>Eukaryota</taxon>
        <taxon>Metazoa</taxon>
        <taxon>Chordata</taxon>
        <taxon>Craniata</taxon>
        <taxon>Vertebrata</taxon>
        <taxon>Euteleostomi</taxon>
        <taxon>Actinopterygii</taxon>
        <taxon>Neopterygii</taxon>
        <taxon>Teleostei</taxon>
        <taxon>Neoteleostei</taxon>
        <taxon>Acanthomorphata</taxon>
        <taxon>Eupercaria</taxon>
        <taxon>Tetraodontiformes</taxon>
        <taxon>Tetradontoidea</taxon>
        <taxon>Tetraodontidae</taxon>
        <taxon>Takifugu</taxon>
    </lineage>
</organism>
<evidence type="ECO:0000256" key="1">
    <source>
        <dbReference type="ARBA" id="ARBA00009447"/>
    </source>
</evidence>
<gene>
    <name evidence="3" type="ORF">fugu_008833</name>
</gene>